<protein>
    <submittedName>
        <fullName evidence="1">Uncharacterized protein</fullName>
    </submittedName>
</protein>
<comment type="caution">
    <text evidence="1">The sequence shown here is derived from an EMBL/GenBank/DDBJ whole genome shotgun (WGS) entry which is preliminary data.</text>
</comment>
<gene>
    <name evidence="1" type="ORF">UU67_C0071G0008</name>
</gene>
<name>A0A0G0WHK4_9BACT</name>
<dbReference type="Proteomes" id="UP000034753">
    <property type="component" value="Unassembled WGS sequence"/>
</dbReference>
<evidence type="ECO:0000313" key="1">
    <source>
        <dbReference type="EMBL" id="KKS11517.1"/>
    </source>
</evidence>
<dbReference type="AlphaFoldDB" id="A0A0G0WHK4"/>
<sequence length="34" mass="3883">MDTIAGLIRENEEGIEYARKLYKLGLENKTLTTV</sequence>
<dbReference type="EMBL" id="LCBN01000071">
    <property type="protein sequence ID" value="KKS11517.1"/>
    <property type="molecule type" value="Genomic_DNA"/>
</dbReference>
<reference evidence="1 2" key="1">
    <citation type="journal article" date="2015" name="Nature">
        <title>rRNA introns, odd ribosomes, and small enigmatic genomes across a large radiation of phyla.</title>
        <authorList>
            <person name="Brown C.T."/>
            <person name="Hug L.A."/>
            <person name="Thomas B.C."/>
            <person name="Sharon I."/>
            <person name="Castelle C.J."/>
            <person name="Singh A."/>
            <person name="Wilkins M.J."/>
            <person name="Williams K.H."/>
            <person name="Banfield J.F."/>
        </authorList>
    </citation>
    <scope>NUCLEOTIDE SEQUENCE [LARGE SCALE GENOMIC DNA]</scope>
</reference>
<proteinExistence type="predicted"/>
<accession>A0A0G0WHK4</accession>
<evidence type="ECO:0000313" key="2">
    <source>
        <dbReference type="Proteomes" id="UP000034753"/>
    </source>
</evidence>
<organism evidence="1 2">
    <name type="scientific">Candidatus Daviesbacteria bacterium GW2011_GWB1_41_5</name>
    <dbReference type="NCBI Taxonomy" id="1618429"/>
    <lineage>
        <taxon>Bacteria</taxon>
        <taxon>Candidatus Daviesiibacteriota</taxon>
    </lineage>
</organism>